<dbReference type="GO" id="GO:0006805">
    <property type="term" value="P:xenobiotic metabolic process"/>
    <property type="evidence" value="ECO:0007669"/>
    <property type="project" value="TreeGrafter"/>
</dbReference>
<dbReference type="GO" id="GO:0020037">
    <property type="term" value="F:heme binding"/>
    <property type="evidence" value="ECO:0007669"/>
    <property type="project" value="InterPro"/>
</dbReference>
<evidence type="ECO:0000313" key="5">
    <source>
        <dbReference type="Proteomes" id="UP000887577"/>
    </source>
</evidence>
<evidence type="ECO:0000256" key="1">
    <source>
        <dbReference type="ARBA" id="ARBA00010617"/>
    </source>
</evidence>
<evidence type="ECO:0000256" key="2">
    <source>
        <dbReference type="ARBA" id="ARBA00022723"/>
    </source>
</evidence>
<accession>A0A914Y2X9</accession>
<evidence type="ECO:0000256" key="4">
    <source>
        <dbReference type="ARBA" id="ARBA00023033"/>
    </source>
</evidence>
<dbReference type="InterPro" id="IPR050182">
    <property type="entry name" value="Cytochrome_P450_fam2"/>
</dbReference>
<dbReference type="WBParaSite" id="PSU_v2.g13802.t1">
    <property type="protein sequence ID" value="PSU_v2.g13802.t1"/>
    <property type="gene ID" value="PSU_v2.g13802"/>
</dbReference>
<protein>
    <submittedName>
        <fullName evidence="6">Cytochrome P450</fullName>
    </submittedName>
</protein>
<comment type="similarity">
    <text evidence="1">Belongs to the cytochrome P450 family.</text>
</comment>
<dbReference type="InterPro" id="IPR002401">
    <property type="entry name" value="Cyt_P450_E_grp-I"/>
</dbReference>
<dbReference type="GO" id="GO:0005737">
    <property type="term" value="C:cytoplasm"/>
    <property type="evidence" value="ECO:0007669"/>
    <property type="project" value="TreeGrafter"/>
</dbReference>
<dbReference type="Proteomes" id="UP000887577">
    <property type="component" value="Unplaced"/>
</dbReference>
<dbReference type="PRINTS" id="PR00463">
    <property type="entry name" value="EP450I"/>
</dbReference>
<dbReference type="GO" id="GO:0005506">
    <property type="term" value="F:iron ion binding"/>
    <property type="evidence" value="ECO:0007669"/>
    <property type="project" value="InterPro"/>
</dbReference>
<dbReference type="PRINTS" id="PR00385">
    <property type="entry name" value="P450"/>
</dbReference>
<dbReference type="PANTHER" id="PTHR24300:SF375">
    <property type="entry name" value="CYTOCHROME P450 FAMILY"/>
    <property type="match status" value="1"/>
</dbReference>
<reference evidence="6" key="1">
    <citation type="submission" date="2022-11" db="UniProtKB">
        <authorList>
            <consortium name="WormBaseParasite"/>
        </authorList>
    </citation>
    <scope>IDENTIFICATION</scope>
</reference>
<sequence length="197" mass="23000">MHSMVNPCIAILAQELDLLKYVFRGSYKLLDRNRKLFFDFFNHQIEEHEKELDLDSLEEPTDFVEAYLREMYLAEKNGNQTFFTKKQLANMCLDLWFAGMETTANTLEFTVLYLIRNPTVKKKVQEELDQVIGTSRLITLKDKCNLPYLQATINESQRMANLLPLNLLHKTTRDVTIHGHFIPKNTCIVPQIGNIFI</sequence>
<organism evidence="5 6">
    <name type="scientific">Panagrolaimus superbus</name>
    <dbReference type="NCBI Taxonomy" id="310955"/>
    <lineage>
        <taxon>Eukaryota</taxon>
        <taxon>Metazoa</taxon>
        <taxon>Ecdysozoa</taxon>
        <taxon>Nematoda</taxon>
        <taxon>Chromadorea</taxon>
        <taxon>Rhabditida</taxon>
        <taxon>Tylenchina</taxon>
        <taxon>Panagrolaimomorpha</taxon>
        <taxon>Panagrolaimoidea</taxon>
        <taxon>Panagrolaimidae</taxon>
        <taxon>Panagrolaimus</taxon>
    </lineage>
</organism>
<proteinExistence type="inferred from homology"/>
<dbReference type="InterPro" id="IPR001128">
    <property type="entry name" value="Cyt_P450"/>
</dbReference>
<name>A0A914Y2X9_9BILA</name>
<dbReference type="GO" id="GO:0016712">
    <property type="term" value="F:oxidoreductase activity, acting on paired donors, with incorporation or reduction of molecular oxygen, reduced flavin or flavoprotein as one donor, and incorporation of one atom of oxygen"/>
    <property type="evidence" value="ECO:0007669"/>
    <property type="project" value="TreeGrafter"/>
</dbReference>
<evidence type="ECO:0000313" key="6">
    <source>
        <dbReference type="WBParaSite" id="PSU_v2.g13802.t1"/>
    </source>
</evidence>
<keyword evidence="2" id="KW-0479">Metal-binding</keyword>
<keyword evidence="5" id="KW-1185">Reference proteome</keyword>
<keyword evidence="3" id="KW-0408">Iron</keyword>
<keyword evidence="4" id="KW-0503">Monooxygenase</keyword>
<dbReference type="SUPFAM" id="SSF48264">
    <property type="entry name" value="Cytochrome P450"/>
    <property type="match status" value="1"/>
</dbReference>
<dbReference type="PANTHER" id="PTHR24300">
    <property type="entry name" value="CYTOCHROME P450 508A4-RELATED"/>
    <property type="match status" value="1"/>
</dbReference>
<dbReference type="AlphaFoldDB" id="A0A914Y2X9"/>
<evidence type="ECO:0000256" key="3">
    <source>
        <dbReference type="ARBA" id="ARBA00023004"/>
    </source>
</evidence>
<dbReference type="Gene3D" id="1.10.630.10">
    <property type="entry name" value="Cytochrome P450"/>
    <property type="match status" value="1"/>
</dbReference>
<dbReference type="Pfam" id="PF00067">
    <property type="entry name" value="p450"/>
    <property type="match status" value="1"/>
</dbReference>
<dbReference type="GO" id="GO:0006082">
    <property type="term" value="P:organic acid metabolic process"/>
    <property type="evidence" value="ECO:0007669"/>
    <property type="project" value="TreeGrafter"/>
</dbReference>
<keyword evidence="4" id="KW-0560">Oxidoreductase</keyword>
<dbReference type="InterPro" id="IPR036396">
    <property type="entry name" value="Cyt_P450_sf"/>
</dbReference>